<name>A0A402A9F7_9CHLR</name>
<evidence type="ECO:0000256" key="1">
    <source>
        <dbReference type="ARBA" id="ARBA00022737"/>
    </source>
</evidence>
<evidence type="ECO:0000256" key="2">
    <source>
        <dbReference type="PROSITE-ProRule" id="PRU00339"/>
    </source>
</evidence>
<dbReference type="SMART" id="SM00028">
    <property type="entry name" value="TPR"/>
    <property type="match status" value="4"/>
</dbReference>
<dbReference type="InterPro" id="IPR019734">
    <property type="entry name" value="TPR_rpt"/>
</dbReference>
<dbReference type="InterPro" id="IPR027417">
    <property type="entry name" value="P-loop_NTPase"/>
</dbReference>
<keyword evidence="2" id="KW-0802">TPR repeat</keyword>
<gene>
    <name evidence="5" type="ORF">KTT_56180</name>
</gene>
<feature type="repeat" description="TPR" evidence="2">
    <location>
        <begin position="618"/>
        <end position="651"/>
    </location>
</feature>
<dbReference type="Proteomes" id="UP000287352">
    <property type="component" value="Unassembled WGS sequence"/>
</dbReference>
<dbReference type="EMBL" id="BIFR01000002">
    <property type="protein sequence ID" value="GCE15759.1"/>
    <property type="molecule type" value="Genomic_DNA"/>
</dbReference>
<dbReference type="SUPFAM" id="SSF48452">
    <property type="entry name" value="TPR-like"/>
    <property type="match status" value="2"/>
</dbReference>
<feature type="coiled-coil region" evidence="3">
    <location>
        <begin position="1452"/>
        <end position="1479"/>
    </location>
</feature>
<feature type="domain" description="Orc1-like AAA ATPase" evidence="4">
    <location>
        <begin position="61"/>
        <end position="208"/>
    </location>
</feature>
<reference evidence="6" key="1">
    <citation type="submission" date="2018-12" db="EMBL/GenBank/DDBJ databases">
        <title>Tengunoibacter tsumagoiensis gen. nov., sp. nov., Dictyobacter kobayashii sp. nov., D. alpinus sp. nov., and D. joshuensis sp. nov. and description of Dictyobacteraceae fam. nov. within the order Ktedonobacterales isolated from Tengu-no-mugimeshi.</title>
        <authorList>
            <person name="Wang C.M."/>
            <person name="Zheng Y."/>
            <person name="Sakai Y."/>
            <person name="Toyoda A."/>
            <person name="Minakuchi Y."/>
            <person name="Abe K."/>
            <person name="Yokota A."/>
            <person name="Yabe S."/>
        </authorList>
    </citation>
    <scope>NUCLEOTIDE SEQUENCE [LARGE SCALE GENOMIC DNA]</scope>
    <source>
        <strain evidence="6">Uno3</strain>
    </source>
</reference>
<dbReference type="PROSITE" id="PS50005">
    <property type="entry name" value="TPR"/>
    <property type="match status" value="1"/>
</dbReference>
<dbReference type="InterPro" id="IPR051191">
    <property type="entry name" value="DCAF12"/>
</dbReference>
<protein>
    <recommendedName>
        <fullName evidence="4">Orc1-like AAA ATPase domain-containing protein</fullName>
    </recommendedName>
</protein>
<accession>A0A402A9F7</accession>
<dbReference type="GO" id="GO:0080008">
    <property type="term" value="C:Cul4-RING E3 ubiquitin ligase complex"/>
    <property type="evidence" value="ECO:0007669"/>
    <property type="project" value="TreeGrafter"/>
</dbReference>
<dbReference type="PANTHER" id="PTHR19860">
    <property type="entry name" value="DDB1- AND CUL4-ASSOCIATED FACTOR 12-RELATED"/>
    <property type="match status" value="1"/>
</dbReference>
<evidence type="ECO:0000256" key="3">
    <source>
        <dbReference type="SAM" id="Coils"/>
    </source>
</evidence>
<dbReference type="Gene3D" id="1.25.40.10">
    <property type="entry name" value="Tetratricopeptide repeat domain"/>
    <property type="match status" value="6"/>
</dbReference>
<sequence>MSQHDEQAPLQYIGQASNSAVSNGGTANYNNITLSVHLSPQAPQGKHIHDFHSVIQRTREKFVGRQQERNEIRALIAQVQKTGGYVIIQGQAGQGKSSIIAKMIDEYGIEKVAHYFIGINPDPHEQRAIMCSLMEYLIRKHRLSETLIQNTEIDLLRIEFHNFLIELSAQGIQEVLFIDGLDQLLRNEHGERNLSFLPENLPQGIVCVIGTRPDDTIVELEALKPRRHYTLPPLTKSDFELLLKHYHVSLDEERCYQVYQSLQGALYLSLFANIVVEQAGADTEITQIIQDITEDPNNLFSRAIRRLQKLNNDWQAILKPILCLLTMAHSPLSIHHIHQIIGISSDGIKSNIQRLEGLLLKDEQHYGLYHMKLREFLQKPANLIFDEKDVLLCHKKLADWCEREKHPWEPEDRSSDQKHRNYARLYYITHLHSAQDWERLFEVLNSEEFARRRMHSSDLDTHVYAQDLDLGRQAIISFAQKNPEVDQITYLPLLWKCTLLRCSLTGKSTLYPAGTYRLLLLLDRKQEALGLVDLLTDKFEKAKALIEIAQELVMKPDTPKTVSSELLSKAQDLVCEIKDQTQEQGQLLKHVARLFTNLGQWQKAQGAAQKIEQAYLRAEGLRDIGDALAREGQLKEAVELWQQAIQIIQLRKNSEEKFQFNYEMGKVLARYKQDEQAQTAWLAALKSLSFLHDTRLYPGGYCSIINEVARTSRAKRSDHAVLEAVQTAINTLSPGPHKDRIVQALKELFFHRISLMNTDPESRAEDETSERENAHTSAIGIINLLKDKEQKAKSTYELAKILIQFNQWASASNVIDTIEKIQFKVQALIALGEALAVEQKREQALEAWTRAENVIQFSHVNERKIQLLHTLAQALTREQDDQQPQTLWKEIERQVNALQTSSLDGESLWRLGSLFSMIQQPEKAFVLRKQAQQQMVDMPNSDQKYQLWHTQAHFLIETREWEQTEELLLQIVSSYQWTDMSNELIVKLLHQQQWEIVQSIITAIKDVQIQSQLSYLSANSAKLVRNWDQALHFSTSIELIDLRVQALCELWLEVTRQRQIQWAQRVQQCIEKTIIARKKKRTQRDQARYQWSKALLAAHQYRQAQSIISAISEPLLRAEALIELWNTLLQGEHQRRVQFVWSSITKIMPTLQSGEQANSLLRRISEILANRKQWAQADRFIQTIDDEAIRAQALQSLGKALALAHDWKRAKAVIETIENSHHKVVGLHLIAHEYQRGRPVETAYPLWEQAKKLIGAIEDIEQRDHQYLLALKFLLQAQQWKQARAIIALIANASQRDEASLLCLEAIVQEKQWKQMLLVIDNIPSGIVREQARLRAAKALYEAKEPEQACDILKHIRTSELPQEEQIEVWELLISLGETKKAQSLWNLLHQNITDIADHHQRAQGLHALAVAATHVRQWEQVQRLIDSLGYTKKHIDLFCQIGSAAQRVYYKEQASAAWEKAEQAIDNLNDLNERLRARCLLGEVLTQAQEQTKANGVWSKTVQIMYTEPGLSLQSLCLLARVLTQSQRKRDAELVWEQAEKNIATLQTQPEAYRENLYYIGEAYARLNMNERAETIWLKAECTINILDSSEQQLLFLEKLAEAFARIEQYASSQRCLEKIIQYLDTMQEATQKQQYLQDLLKKLVNTRQWRSVCAIINMIGDMRLQKSLWRLYASDLLVAQQWDSLPPGIFMAMSNQLELNQLCEIVEALIKAERYDQACDFVDAIKENGKRSYVLCRLGIALVQAKQMGLLKEIWQKLEETITSLQANHQLIQQALREIAQALAQAQRWTDAEQLIASITDPWQQVQCLVVLGEAYTKRKQPAQKAQDTWSLALDVLEERIGSQRERAQGLILIAKAFTKVGREEEAEALWEKAESIIKTMKDKDWQSQVLHTLAENLAQVRQWDRADSVIATITVQSLRARALGRLVEELIRQNDLKRAEAVSEKIQDEEQLARALVLLEGAYATKNAGKAQEMGNRANSVLNEMLDKQKMVEPLSARGRFFSLQRRSNQANNSCWNQARDIIERMPAGQKRSWAIRSLGYHLASAEKQEELLCLLQQSWSEITTREDANILFPLVSSIIVHHPSLGIELYDTFHFVNRVLKEA</sequence>
<comment type="caution">
    <text evidence="5">The sequence shown here is derived from an EMBL/GenBank/DDBJ whole genome shotgun (WGS) entry which is preliminary data.</text>
</comment>
<keyword evidence="1" id="KW-0677">Repeat</keyword>
<keyword evidence="6" id="KW-1185">Reference proteome</keyword>
<dbReference type="InterPro" id="IPR011990">
    <property type="entry name" value="TPR-like_helical_dom_sf"/>
</dbReference>
<dbReference type="SUPFAM" id="SSF52540">
    <property type="entry name" value="P-loop containing nucleoside triphosphate hydrolases"/>
    <property type="match status" value="1"/>
</dbReference>
<evidence type="ECO:0000259" key="4">
    <source>
        <dbReference type="Pfam" id="PF13191"/>
    </source>
</evidence>
<dbReference type="Pfam" id="PF13191">
    <property type="entry name" value="AAA_16"/>
    <property type="match status" value="1"/>
</dbReference>
<dbReference type="RefSeq" id="WP_161975821.1">
    <property type="nucleotide sequence ID" value="NZ_BIFR01000002.1"/>
</dbReference>
<organism evidence="5 6">
    <name type="scientific">Tengunoibacter tsumagoiensis</name>
    <dbReference type="NCBI Taxonomy" id="2014871"/>
    <lineage>
        <taxon>Bacteria</taxon>
        <taxon>Bacillati</taxon>
        <taxon>Chloroflexota</taxon>
        <taxon>Ktedonobacteria</taxon>
        <taxon>Ktedonobacterales</taxon>
        <taxon>Dictyobacteraceae</taxon>
        <taxon>Tengunoibacter</taxon>
    </lineage>
</organism>
<evidence type="ECO:0000313" key="6">
    <source>
        <dbReference type="Proteomes" id="UP000287352"/>
    </source>
</evidence>
<dbReference type="InterPro" id="IPR041664">
    <property type="entry name" value="AAA_16"/>
</dbReference>
<dbReference type="Gene3D" id="3.40.50.300">
    <property type="entry name" value="P-loop containing nucleotide triphosphate hydrolases"/>
    <property type="match status" value="1"/>
</dbReference>
<evidence type="ECO:0000313" key="5">
    <source>
        <dbReference type="EMBL" id="GCE15759.1"/>
    </source>
</evidence>
<dbReference type="PANTHER" id="PTHR19860:SF40">
    <property type="entry name" value="WD40 REPEAT-CONTAINING PROTEIN"/>
    <property type="match status" value="1"/>
</dbReference>
<keyword evidence="3" id="KW-0175">Coiled coil</keyword>
<proteinExistence type="predicted"/>